<accession>A0A841KC69</accession>
<name>A0A841KC69_9GAMM</name>
<keyword evidence="1" id="KW-0812">Transmembrane</keyword>
<comment type="caution">
    <text evidence="2">The sequence shown here is derived from an EMBL/GenBank/DDBJ whole genome shotgun (WGS) entry which is preliminary data.</text>
</comment>
<evidence type="ECO:0000313" key="2">
    <source>
        <dbReference type="EMBL" id="MBB6182772.1"/>
    </source>
</evidence>
<dbReference type="EMBL" id="JACHET010000001">
    <property type="protein sequence ID" value="MBB6182772.1"/>
    <property type="molecule type" value="Genomic_DNA"/>
</dbReference>
<feature type="transmembrane region" description="Helical" evidence="1">
    <location>
        <begin position="161"/>
        <end position="184"/>
    </location>
</feature>
<feature type="transmembrane region" description="Helical" evidence="1">
    <location>
        <begin position="120"/>
        <end position="140"/>
    </location>
</feature>
<protein>
    <submittedName>
        <fullName evidence="2">Uncharacterized protein</fullName>
    </submittedName>
</protein>
<dbReference type="AlphaFoldDB" id="A0A841KC69"/>
<feature type="transmembrane region" description="Helical" evidence="1">
    <location>
        <begin position="92"/>
        <end position="114"/>
    </location>
</feature>
<dbReference type="OrthoDB" id="5698243at2"/>
<proteinExistence type="predicted"/>
<feature type="transmembrane region" description="Helical" evidence="1">
    <location>
        <begin position="190"/>
        <end position="212"/>
    </location>
</feature>
<keyword evidence="1" id="KW-1133">Transmembrane helix</keyword>
<keyword evidence="1" id="KW-0472">Membrane</keyword>
<sequence length="424" mass="46981">MNARSTHPDIVDARTPLSERFFRSPLYPLRNAALPTLVALSIAHMLTDLLPGLISFAAGQVVWASIILYAMESLRRTADGYADPPEITMYGDYAPAVAMLVLQKLGYVALYVALMPHPTAWLVLLIFIVLLPVIATALAFEDSLLGALHPARWGRAIYVFGPAYLLPVFVGLLEYLSYIGYLVASGWLGHVLWFTLVIYLCLLQFHLLGVLIHKHHEALGHQPDADALSAASGRNEDDNLLRDVAELIADNERDTAESLLRDRLRERHPTASLFEAHRNLLRQRGDRNALLSYAQSHLALLLSEDQVRPALRLTTECLHLDPNFMPDQPESAARLADAATAQGMTQLALKLARGYPNRWPRDEKAPHYGLLAARLLAERMGQVAEAGVLAHKLLRAFGDRPERAEIEAFLHAHGQLPGRNEAPA</sequence>
<feature type="transmembrane region" description="Helical" evidence="1">
    <location>
        <begin position="52"/>
        <end position="71"/>
    </location>
</feature>
<evidence type="ECO:0000256" key="1">
    <source>
        <dbReference type="SAM" id="Phobius"/>
    </source>
</evidence>
<dbReference type="RefSeq" id="WP_052394972.1">
    <property type="nucleotide sequence ID" value="NZ_JACHET010000001.1"/>
</dbReference>
<dbReference type="Proteomes" id="UP000560000">
    <property type="component" value="Unassembled WGS sequence"/>
</dbReference>
<gene>
    <name evidence="2" type="ORF">HNQ86_000117</name>
</gene>
<evidence type="ECO:0000313" key="3">
    <source>
        <dbReference type="Proteomes" id="UP000560000"/>
    </source>
</evidence>
<reference evidence="2 3" key="1">
    <citation type="submission" date="2020-08" db="EMBL/GenBank/DDBJ databases">
        <title>Genomic Encyclopedia of Type Strains, Phase IV (KMG-IV): sequencing the most valuable type-strain genomes for metagenomic binning, comparative biology and taxonomic classification.</title>
        <authorList>
            <person name="Goeker M."/>
        </authorList>
    </citation>
    <scope>NUCLEOTIDE SEQUENCE [LARGE SCALE GENOMIC DNA]</scope>
    <source>
        <strain evidence="2 3">DSM 107085</strain>
    </source>
</reference>
<organism evidence="2 3">
    <name type="scientific">Oleiagrimonas soli</name>
    <dbReference type="NCBI Taxonomy" id="1543381"/>
    <lineage>
        <taxon>Bacteria</taxon>
        <taxon>Pseudomonadati</taxon>
        <taxon>Pseudomonadota</taxon>
        <taxon>Gammaproteobacteria</taxon>
        <taxon>Lysobacterales</taxon>
        <taxon>Rhodanobacteraceae</taxon>
        <taxon>Oleiagrimonas</taxon>
    </lineage>
</organism>